<keyword evidence="8" id="KW-0802">TPR repeat</keyword>
<comment type="subcellular location">
    <subcellularLocation>
        <location evidence="2">Secreted</location>
    </subcellularLocation>
</comment>
<dbReference type="InterPro" id="IPR011990">
    <property type="entry name" value="TPR-like_helical_dom_sf"/>
</dbReference>
<evidence type="ECO:0000256" key="8">
    <source>
        <dbReference type="ARBA" id="ARBA00022803"/>
    </source>
</evidence>
<dbReference type="InterPro" id="IPR040239">
    <property type="entry name" value="HcpB-like"/>
</dbReference>
<dbReference type="InterPro" id="IPR006597">
    <property type="entry name" value="Sel1-like"/>
</dbReference>
<comment type="catalytic activity">
    <reaction evidence="1">
        <text>a beta-lactam + H2O = a substituted beta-amino acid</text>
        <dbReference type="Rhea" id="RHEA:20401"/>
        <dbReference type="ChEBI" id="CHEBI:15377"/>
        <dbReference type="ChEBI" id="CHEBI:35627"/>
        <dbReference type="ChEBI" id="CHEBI:140347"/>
        <dbReference type="EC" id="3.5.2.6"/>
    </reaction>
</comment>
<keyword evidence="9" id="KW-1015">Disulfide bond</keyword>
<protein>
    <recommendedName>
        <fullName evidence="4">beta-lactamase</fullName>
        <ecNumber evidence="4">3.5.2.6</ecNumber>
    </recommendedName>
</protein>
<dbReference type="EC" id="3.5.2.6" evidence="4"/>
<dbReference type="InterPro" id="IPR019734">
    <property type="entry name" value="TPR_rpt"/>
</dbReference>
<dbReference type="Proteomes" id="UP000310353">
    <property type="component" value="Unassembled WGS sequence"/>
</dbReference>
<keyword evidence="5" id="KW-0964">Secreted</keyword>
<dbReference type="SUPFAM" id="SSF81901">
    <property type="entry name" value="HCP-like"/>
    <property type="match status" value="1"/>
</dbReference>
<keyword evidence="6" id="KW-0677">Repeat</keyword>
<dbReference type="PANTHER" id="PTHR13891">
    <property type="entry name" value="CYTOCHROME C OXIDASE ASSEMBLY FACTOR 7"/>
    <property type="match status" value="1"/>
</dbReference>
<keyword evidence="10" id="KW-0046">Antibiotic resistance</keyword>
<dbReference type="EMBL" id="NXMA01000004">
    <property type="protein sequence ID" value="TKX32561.1"/>
    <property type="molecule type" value="Genomic_DNA"/>
</dbReference>
<evidence type="ECO:0000256" key="2">
    <source>
        <dbReference type="ARBA" id="ARBA00004613"/>
    </source>
</evidence>
<evidence type="ECO:0000256" key="6">
    <source>
        <dbReference type="ARBA" id="ARBA00022737"/>
    </source>
</evidence>
<evidence type="ECO:0000256" key="5">
    <source>
        <dbReference type="ARBA" id="ARBA00022525"/>
    </source>
</evidence>
<reference evidence="12 13" key="1">
    <citation type="submission" date="2018-05" db="EMBL/GenBank/DDBJ databases">
        <title>Novel Campyloabacter and Helicobacter Species and Strains.</title>
        <authorList>
            <person name="Mannion A.J."/>
            <person name="Shen Z."/>
            <person name="Fox J.G."/>
        </authorList>
    </citation>
    <scope>NUCLEOTIDE SEQUENCE [LARGE SCALE GENOMIC DNA]</scope>
    <source>
        <strain evidence="13">MIT17-670</strain>
    </source>
</reference>
<accession>A0A4U7BPC5</accession>
<feature type="signal peptide" evidence="11">
    <location>
        <begin position="1"/>
        <end position="19"/>
    </location>
</feature>
<gene>
    <name evidence="12" type="ORF">CQA76_02780</name>
</gene>
<dbReference type="GO" id="GO:0008800">
    <property type="term" value="F:beta-lactamase activity"/>
    <property type="evidence" value="ECO:0007669"/>
    <property type="project" value="UniProtKB-EC"/>
</dbReference>
<evidence type="ECO:0000256" key="9">
    <source>
        <dbReference type="ARBA" id="ARBA00023157"/>
    </source>
</evidence>
<dbReference type="AlphaFoldDB" id="A0A4U7BPC5"/>
<name>A0A4U7BPC5_9BACT</name>
<evidence type="ECO:0000256" key="3">
    <source>
        <dbReference type="ARBA" id="ARBA00008486"/>
    </source>
</evidence>
<dbReference type="Gene3D" id="1.25.40.10">
    <property type="entry name" value="Tetratricopeptide repeat domain"/>
    <property type="match status" value="1"/>
</dbReference>
<dbReference type="PANTHER" id="PTHR13891:SF1">
    <property type="entry name" value="CYTOCHROME C OXIDASE ASSEMBLY FACTOR 7"/>
    <property type="match status" value="1"/>
</dbReference>
<dbReference type="PROSITE" id="PS51257">
    <property type="entry name" value="PROKAR_LIPOPROTEIN"/>
    <property type="match status" value="1"/>
</dbReference>
<keyword evidence="11" id="KW-0732">Signal</keyword>
<keyword evidence="7" id="KW-0378">Hydrolase</keyword>
<evidence type="ECO:0000256" key="10">
    <source>
        <dbReference type="ARBA" id="ARBA00023251"/>
    </source>
</evidence>
<comment type="caution">
    <text evidence="12">The sequence shown here is derived from an EMBL/GenBank/DDBJ whole genome shotgun (WGS) entry which is preliminary data.</text>
</comment>
<dbReference type="GO" id="GO:0005576">
    <property type="term" value="C:extracellular region"/>
    <property type="evidence" value="ECO:0007669"/>
    <property type="project" value="UniProtKB-SubCell"/>
</dbReference>
<dbReference type="Pfam" id="PF08238">
    <property type="entry name" value="Sel1"/>
    <property type="match status" value="1"/>
</dbReference>
<evidence type="ECO:0000256" key="11">
    <source>
        <dbReference type="SAM" id="SignalP"/>
    </source>
</evidence>
<dbReference type="OrthoDB" id="9772133at2"/>
<dbReference type="RefSeq" id="WP_137621927.1">
    <property type="nucleotide sequence ID" value="NZ_NXMA01000004.1"/>
</dbReference>
<sequence>MKQILFKFLILNFLFVVCACSQDGSSVNDLFKKGQEALKSGDRDKAIEYLKQACNLNSGLRSGFSCFQVGNIYRNIMGDTRKSSEYYEKACDLEVSQSCVELANLYIEEHNAPKFLEYLNKACDSKDTKTCNDLAKIYEQGVIKYKLGIEDKEISIKKDSSKALQYYKKACDKAKSNDSAKQDYCEKYHQLKSNS</sequence>
<evidence type="ECO:0000313" key="12">
    <source>
        <dbReference type="EMBL" id="TKX32561.1"/>
    </source>
</evidence>
<evidence type="ECO:0000256" key="4">
    <source>
        <dbReference type="ARBA" id="ARBA00012865"/>
    </source>
</evidence>
<feature type="chain" id="PRO_5039900630" description="beta-lactamase" evidence="11">
    <location>
        <begin position="20"/>
        <end position="195"/>
    </location>
</feature>
<keyword evidence="13" id="KW-1185">Reference proteome</keyword>
<evidence type="ECO:0000313" key="13">
    <source>
        <dbReference type="Proteomes" id="UP000310353"/>
    </source>
</evidence>
<dbReference type="SMART" id="SM00671">
    <property type="entry name" value="SEL1"/>
    <property type="match status" value="4"/>
</dbReference>
<dbReference type="Pfam" id="PF13181">
    <property type="entry name" value="TPR_8"/>
    <property type="match status" value="2"/>
</dbReference>
<organism evidence="12 13">
    <name type="scientific">Campylobacter aviculae</name>
    <dbReference type="NCBI Taxonomy" id="2510190"/>
    <lineage>
        <taxon>Bacteria</taxon>
        <taxon>Pseudomonadati</taxon>
        <taxon>Campylobacterota</taxon>
        <taxon>Epsilonproteobacteria</taxon>
        <taxon>Campylobacterales</taxon>
        <taxon>Campylobacteraceae</taxon>
        <taxon>Campylobacter</taxon>
    </lineage>
</organism>
<evidence type="ECO:0000256" key="7">
    <source>
        <dbReference type="ARBA" id="ARBA00022801"/>
    </source>
</evidence>
<dbReference type="GO" id="GO:0046677">
    <property type="term" value="P:response to antibiotic"/>
    <property type="evidence" value="ECO:0007669"/>
    <property type="project" value="UniProtKB-KW"/>
</dbReference>
<evidence type="ECO:0000256" key="1">
    <source>
        <dbReference type="ARBA" id="ARBA00001526"/>
    </source>
</evidence>
<proteinExistence type="inferred from homology"/>
<comment type="similarity">
    <text evidence="3">Belongs to the hcp beta-lactamase family.</text>
</comment>